<accession>A0A3G9IJP7</accession>
<sequence length="60" mass="6987">MIIRVAVDGHEFLSVSAEAQRHEPDMSKIFLSQANELTITLEGNETLWDVGFREMIYFWN</sequence>
<dbReference type="Proteomes" id="UP000275368">
    <property type="component" value="Chromosome"/>
</dbReference>
<dbReference type="KEGG" id="pbk:Back11_05720"/>
<dbReference type="AlphaFoldDB" id="A0A3G9IJP7"/>
<protein>
    <submittedName>
        <fullName evidence="1">Uncharacterized protein</fullName>
    </submittedName>
</protein>
<reference evidence="1 2" key="1">
    <citation type="submission" date="2018-11" db="EMBL/GenBank/DDBJ databases">
        <title>Complete genome sequence of Paenibacillus baekrokdamisoli strain KCTC 33723.</title>
        <authorList>
            <person name="Kang S.W."/>
            <person name="Lee K.C."/>
            <person name="Kim K.K."/>
            <person name="Kim J.S."/>
            <person name="Kim D.S."/>
            <person name="Ko S.H."/>
            <person name="Yang S.H."/>
            <person name="Lee J.S."/>
        </authorList>
    </citation>
    <scope>NUCLEOTIDE SEQUENCE [LARGE SCALE GENOMIC DNA]</scope>
    <source>
        <strain evidence="1 2">KCTC 33723</strain>
    </source>
</reference>
<organism evidence="1 2">
    <name type="scientific">Paenibacillus baekrokdamisoli</name>
    <dbReference type="NCBI Taxonomy" id="1712516"/>
    <lineage>
        <taxon>Bacteria</taxon>
        <taxon>Bacillati</taxon>
        <taxon>Bacillota</taxon>
        <taxon>Bacilli</taxon>
        <taxon>Bacillales</taxon>
        <taxon>Paenibacillaceae</taxon>
        <taxon>Paenibacillus</taxon>
    </lineage>
</organism>
<keyword evidence="2" id="KW-1185">Reference proteome</keyword>
<evidence type="ECO:0000313" key="1">
    <source>
        <dbReference type="EMBL" id="BBH19227.1"/>
    </source>
</evidence>
<name>A0A3G9IJP7_9BACL</name>
<gene>
    <name evidence="1" type="ORF">Back11_05720</name>
</gene>
<evidence type="ECO:0000313" key="2">
    <source>
        <dbReference type="Proteomes" id="UP000275368"/>
    </source>
</evidence>
<proteinExistence type="predicted"/>
<dbReference type="EMBL" id="AP019308">
    <property type="protein sequence ID" value="BBH19227.1"/>
    <property type="molecule type" value="Genomic_DNA"/>
</dbReference>
<dbReference type="RefSeq" id="WP_260182337.1">
    <property type="nucleotide sequence ID" value="NZ_JACHXC010000001.1"/>
</dbReference>